<evidence type="ECO:0000313" key="10">
    <source>
        <dbReference type="Proteomes" id="UP000245590"/>
    </source>
</evidence>
<feature type="compositionally biased region" description="Basic and acidic residues" evidence="7">
    <location>
        <begin position="473"/>
        <end position="483"/>
    </location>
</feature>
<feature type="transmembrane region" description="Helical" evidence="8">
    <location>
        <begin position="193"/>
        <end position="211"/>
    </location>
</feature>
<feature type="compositionally biased region" description="Basic and acidic residues" evidence="7">
    <location>
        <begin position="501"/>
        <end position="516"/>
    </location>
</feature>
<comment type="caution">
    <text evidence="9">The sequence shown here is derived from an EMBL/GenBank/DDBJ whole genome shotgun (WGS) entry which is preliminary data.</text>
</comment>
<keyword evidence="4 8" id="KW-0812">Transmembrane</keyword>
<proteinExistence type="predicted"/>
<dbReference type="EMBL" id="QFKX01000003">
    <property type="protein sequence ID" value="PWH06077.1"/>
    <property type="molecule type" value="Genomic_DNA"/>
</dbReference>
<feature type="transmembrane region" description="Helical" evidence="8">
    <location>
        <begin position="79"/>
        <end position="99"/>
    </location>
</feature>
<name>A0A2U2RJM8_9MICO</name>
<dbReference type="PANTHER" id="PTHR42865">
    <property type="entry name" value="PROTON/GLUTAMATE-ASPARTATE SYMPORTER"/>
    <property type="match status" value="1"/>
</dbReference>
<keyword evidence="6 8" id="KW-0472">Membrane</keyword>
<dbReference type="InterPro" id="IPR001991">
    <property type="entry name" value="Na-dicarboxylate_symporter"/>
</dbReference>
<evidence type="ECO:0000256" key="1">
    <source>
        <dbReference type="ARBA" id="ARBA00004651"/>
    </source>
</evidence>
<evidence type="ECO:0000256" key="3">
    <source>
        <dbReference type="ARBA" id="ARBA00022475"/>
    </source>
</evidence>
<dbReference type="Pfam" id="PF00375">
    <property type="entry name" value="SDF"/>
    <property type="match status" value="1"/>
</dbReference>
<evidence type="ECO:0000256" key="6">
    <source>
        <dbReference type="ARBA" id="ARBA00023136"/>
    </source>
</evidence>
<dbReference type="AlphaFoldDB" id="A0A2U2RJM8"/>
<feature type="region of interest" description="Disordered" evidence="7">
    <location>
        <begin position="1"/>
        <end position="27"/>
    </location>
</feature>
<keyword evidence="2" id="KW-0813">Transport</keyword>
<feature type="region of interest" description="Disordered" evidence="7">
    <location>
        <begin position="467"/>
        <end position="516"/>
    </location>
</feature>
<keyword evidence="3" id="KW-1003">Cell membrane</keyword>
<protein>
    <submittedName>
        <fullName evidence="9">Sodium:proton antiporter</fullName>
    </submittedName>
</protein>
<dbReference type="OrthoDB" id="9766690at2"/>
<accession>A0A2U2RJM8</accession>
<dbReference type="Gene3D" id="1.10.3860.10">
    <property type="entry name" value="Sodium:dicarboxylate symporter"/>
    <property type="match status" value="1"/>
</dbReference>
<organism evidence="9 10">
    <name type="scientific">Brachybacterium endophyticum</name>
    <dbReference type="NCBI Taxonomy" id="2182385"/>
    <lineage>
        <taxon>Bacteria</taxon>
        <taxon>Bacillati</taxon>
        <taxon>Actinomycetota</taxon>
        <taxon>Actinomycetes</taxon>
        <taxon>Micrococcales</taxon>
        <taxon>Dermabacteraceae</taxon>
        <taxon>Brachybacterium</taxon>
    </lineage>
</organism>
<evidence type="ECO:0000256" key="4">
    <source>
        <dbReference type="ARBA" id="ARBA00022692"/>
    </source>
</evidence>
<evidence type="ECO:0000256" key="5">
    <source>
        <dbReference type="ARBA" id="ARBA00022989"/>
    </source>
</evidence>
<dbReference type="PRINTS" id="PR00173">
    <property type="entry name" value="EDTRNSPORT"/>
</dbReference>
<evidence type="ECO:0000256" key="2">
    <source>
        <dbReference type="ARBA" id="ARBA00022448"/>
    </source>
</evidence>
<feature type="transmembrane region" description="Helical" evidence="8">
    <location>
        <begin position="350"/>
        <end position="371"/>
    </location>
</feature>
<reference evidence="9 10" key="1">
    <citation type="submission" date="2018-05" db="EMBL/GenBank/DDBJ databases">
        <title>Brachybacterium sp. M1HQ-2T, whole genome shotgun sequence.</title>
        <authorList>
            <person name="Tuo L."/>
        </authorList>
    </citation>
    <scope>NUCLEOTIDE SEQUENCE [LARGE SCALE GENOMIC DNA]</scope>
    <source>
        <strain evidence="9 10">M1HQ-2</strain>
    </source>
</reference>
<dbReference type="GO" id="GO:0005886">
    <property type="term" value="C:plasma membrane"/>
    <property type="evidence" value="ECO:0007669"/>
    <property type="project" value="UniProtKB-SubCell"/>
</dbReference>
<feature type="transmembrane region" description="Helical" evidence="8">
    <location>
        <begin position="232"/>
        <end position="257"/>
    </location>
</feature>
<dbReference type="GO" id="GO:0006835">
    <property type="term" value="P:dicarboxylic acid transport"/>
    <property type="evidence" value="ECO:0007669"/>
    <property type="project" value="TreeGrafter"/>
</dbReference>
<dbReference type="InterPro" id="IPR036458">
    <property type="entry name" value="Na:dicarbo_symporter_sf"/>
</dbReference>
<comment type="subcellular location">
    <subcellularLocation>
        <location evidence="1">Cell membrane</location>
        <topology evidence="1">Multi-pass membrane protein</topology>
    </subcellularLocation>
</comment>
<dbReference type="Proteomes" id="UP000245590">
    <property type="component" value="Unassembled WGS sequence"/>
</dbReference>
<feature type="transmembrane region" description="Helical" evidence="8">
    <location>
        <begin position="119"/>
        <end position="139"/>
    </location>
</feature>
<dbReference type="GO" id="GO:0015293">
    <property type="term" value="F:symporter activity"/>
    <property type="evidence" value="ECO:0007669"/>
    <property type="project" value="UniProtKB-KW"/>
</dbReference>
<keyword evidence="10" id="KW-1185">Reference proteome</keyword>
<evidence type="ECO:0000256" key="7">
    <source>
        <dbReference type="SAM" id="MobiDB-lite"/>
    </source>
</evidence>
<dbReference type="PANTHER" id="PTHR42865:SF7">
    <property type="entry name" value="PROTON_GLUTAMATE-ASPARTATE SYMPORTER"/>
    <property type="match status" value="1"/>
</dbReference>
<feature type="transmembrane region" description="Helical" evidence="8">
    <location>
        <begin position="32"/>
        <end position="59"/>
    </location>
</feature>
<keyword evidence="5 8" id="KW-1133">Transmembrane helix</keyword>
<dbReference type="SUPFAM" id="SSF118215">
    <property type="entry name" value="Proton glutamate symport protein"/>
    <property type="match status" value="1"/>
</dbReference>
<evidence type="ECO:0000256" key="8">
    <source>
        <dbReference type="SAM" id="Phobius"/>
    </source>
</evidence>
<sequence>MARRRTGHLASPVVNTATSSPSSSRRRGPLRAIAHIPFGWQVLIGLVLGVALGLVATAIGPGSGEDGANWLTTTLDTIGSTFVTLLKALVPPLIFLAIVTSIANLRKVTGAARLAGKTLLWFAITSLIAVVIGIGLGALTSPGANSSVSAKSADAGDTQGTWLDFLTGLVPTNFLGIEGSAGDDGSVALSFNALQILVISIAVGLAVLSVGEKKAEPFLRITGSALEIVQKLLWWVIRLAPIGTVGLLGNAVASYGWDAIGSLGVFVADVYIGMLLVLLVVYPILLRTTGLSIGSFFRGVWPATSLGFVSRSSLGTMPMTQTVTERMGVPRHYASFSIPLGATTKMDGCAAIYPALAAIFVANFFGVPLGITDYLLIVLVSVLGSAATAGMTGATVMLTLTLSTLGLPLEGVGLLLAIDPILDMGRTALNVTGQSLVAVIVAKREKILDQTAYDASVRTSFSAIQADEGAEGAEEKVAEDRVAAELSGQDPAAPAEDTVADPERVDQLEEKVGTRA</sequence>
<feature type="transmembrane region" description="Helical" evidence="8">
    <location>
        <begin position="263"/>
        <end position="285"/>
    </location>
</feature>
<gene>
    <name evidence="9" type="ORF">DEO23_09705</name>
</gene>
<evidence type="ECO:0000313" key="9">
    <source>
        <dbReference type="EMBL" id="PWH06077.1"/>
    </source>
</evidence>